<gene>
    <name evidence="2" type="ORF">EIP91_008689</name>
</gene>
<keyword evidence="3" id="KW-1185">Reference proteome</keyword>
<evidence type="ECO:0000313" key="2">
    <source>
        <dbReference type="EMBL" id="TCD61273.1"/>
    </source>
</evidence>
<protein>
    <submittedName>
        <fullName evidence="2">Uncharacterized protein</fullName>
    </submittedName>
</protein>
<comment type="caution">
    <text evidence="2">The sequence shown here is derived from an EMBL/GenBank/DDBJ whole genome shotgun (WGS) entry which is preliminary data.</text>
</comment>
<feature type="compositionally biased region" description="Polar residues" evidence="1">
    <location>
        <begin position="63"/>
        <end position="75"/>
    </location>
</feature>
<feature type="compositionally biased region" description="Pro residues" evidence="1">
    <location>
        <begin position="351"/>
        <end position="361"/>
    </location>
</feature>
<feature type="compositionally biased region" description="Basic and acidic residues" evidence="1">
    <location>
        <begin position="331"/>
        <end position="340"/>
    </location>
</feature>
<feature type="compositionally biased region" description="Basic and acidic residues" evidence="1">
    <location>
        <begin position="76"/>
        <end position="106"/>
    </location>
</feature>
<accession>A0A4R0R576</accession>
<organism evidence="2 3">
    <name type="scientific">Steccherinum ochraceum</name>
    <dbReference type="NCBI Taxonomy" id="92696"/>
    <lineage>
        <taxon>Eukaryota</taxon>
        <taxon>Fungi</taxon>
        <taxon>Dikarya</taxon>
        <taxon>Basidiomycota</taxon>
        <taxon>Agaricomycotina</taxon>
        <taxon>Agaricomycetes</taxon>
        <taxon>Polyporales</taxon>
        <taxon>Steccherinaceae</taxon>
        <taxon>Steccherinum</taxon>
    </lineage>
</organism>
<name>A0A4R0R576_9APHY</name>
<feature type="region of interest" description="Disordered" evidence="1">
    <location>
        <begin position="215"/>
        <end position="413"/>
    </location>
</feature>
<proteinExistence type="predicted"/>
<dbReference type="EMBL" id="RWJN01000485">
    <property type="protein sequence ID" value="TCD61273.1"/>
    <property type="molecule type" value="Genomic_DNA"/>
</dbReference>
<sequence length="500" mass="56337">MAFASPRFFGELERPIAQLEVWVWDYNTRVRQIVSSLLCLQYKSRSRPSAQPQAFFNAILDPFNTSPSPDANEPNTSDRRLNEPLKERPKPKPPQMHEPESPMDKRARQRHVTVHLNAHYGQRFYVEVINKAARFHDADVEVTIPRIHERDLGTAFCRSQRTITIFNVRRGVIPFAPERTDSDGSTAADDKSSGEIIFNIKTGVLQTTYEIPRPLNNHQQASTSRKRPQKQLPTSTNDRESSPDTVDPAPPAPKRRRVKKELDYLANPTDRTGFDFTHSVPEPRSSFSSQRSCKYRRPLEEHEARSLPPSPDLNDAQSPSPPSSRAGTSRRSVDTHDRVSDGQLPAQSSPAPVPHPSPTRPQPSTQTQRDAESPVQPSPQLLDPTMNVDVKEEERPSKLGVADPSHNEGDHAGTSGQVALILKELEELVRDIDAFSAVVLAKYREDASLPATNRSAKTALQRDIETKKQKRAQLFWELRRVTGTATSREVKVQVMDFDVR</sequence>
<feature type="region of interest" description="Disordered" evidence="1">
    <location>
        <begin position="61"/>
        <end position="108"/>
    </location>
</feature>
<feature type="compositionally biased region" description="Polar residues" evidence="1">
    <location>
        <begin position="315"/>
        <end position="330"/>
    </location>
</feature>
<reference evidence="2 3" key="1">
    <citation type="submission" date="2018-11" db="EMBL/GenBank/DDBJ databases">
        <title>Genome assembly of Steccherinum ochraceum LE-BIN_3174, the white-rot fungus of the Steccherinaceae family (The Residual Polyporoid clade, Polyporales, Basidiomycota).</title>
        <authorList>
            <person name="Fedorova T.V."/>
            <person name="Glazunova O.A."/>
            <person name="Landesman E.O."/>
            <person name="Moiseenko K.V."/>
            <person name="Psurtseva N.V."/>
            <person name="Savinova O.S."/>
            <person name="Shakhova N.V."/>
            <person name="Tyazhelova T.V."/>
            <person name="Vasina D.V."/>
        </authorList>
    </citation>
    <scope>NUCLEOTIDE SEQUENCE [LARGE SCALE GENOMIC DNA]</scope>
    <source>
        <strain evidence="2 3">LE-BIN_3174</strain>
    </source>
</reference>
<dbReference type="AlphaFoldDB" id="A0A4R0R576"/>
<evidence type="ECO:0000313" key="3">
    <source>
        <dbReference type="Proteomes" id="UP000292702"/>
    </source>
</evidence>
<evidence type="ECO:0000256" key="1">
    <source>
        <dbReference type="SAM" id="MobiDB-lite"/>
    </source>
</evidence>
<dbReference type="Proteomes" id="UP000292702">
    <property type="component" value="Unassembled WGS sequence"/>
</dbReference>